<dbReference type="Proteomes" id="UP000191661">
    <property type="component" value="Unassembled WGS sequence"/>
</dbReference>
<dbReference type="PIRSF" id="PIRSF037053">
    <property type="entry name" value="UCP037053"/>
    <property type="match status" value="1"/>
</dbReference>
<evidence type="ECO:0000256" key="1">
    <source>
        <dbReference type="SAM" id="MobiDB-lite"/>
    </source>
</evidence>
<dbReference type="OrthoDB" id="52973at2157"/>
<sequence length="99" mass="11202">MNIKDARGRTIEIGFYIRYTGTGTIGNVVDLKTDEEGIGWAKMEEPNLWYSEDVIEIVDEDNIKDKDFKDKKFNVDELKERNHDFEEPSLTSGGAEGGG</sequence>
<name>A0A1V6N3Z6_METAZ</name>
<comment type="caution">
    <text evidence="2">The sequence shown here is derived from an EMBL/GenBank/DDBJ whole genome shotgun (WGS) entry which is preliminary data.</text>
</comment>
<gene>
    <name evidence="2" type="ORF">MBBAR_4c00420</name>
</gene>
<dbReference type="Pfam" id="PF09871">
    <property type="entry name" value="DUF2098"/>
    <property type="match status" value="1"/>
</dbReference>
<organism evidence="2 3">
    <name type="scientific">Methanobrevibacter arboriphilus JCM 13429 = DSM 1125</name>
    <dbReference type="NCBI Taxonomy" id="1300164"/>
    <lineage>
        <taxon>Archaea</taxon>
        <taxon>Methanobacteriati</taxon>
        <taxon>Methanobacteriota</taxon>
        <taxon>Methanomada group</taxon>
        <taxon>Methanobacteria</taxon>
        <taxon>Methanobacteriales</taxon>
        <taxon>Methanobacteriaceae</taxon>
        <taxon>Methanobrevibacter</taxon>
    </lineage>
</organism>
<dbReference type="RefSeq" id="WP_080459817.1">
    <property type="nucleotide sequence ID" value="NZ_BBET01000208.1"/>
</dbReference>
<dbReference type="AlphaFoldDB" id="A0A1V6N3Z6"/>
<dbReference type="EMBL" id="JXMW01000004">
    <property type="protein sequence ID" value="OQD59317.1"/>
    <property type="molecule type" value="Genomic_DNA"/>
</dbReference>
<protein>
    <submittedName>
        <fullName evidence="2">Uncharacterized protein</fullName>
    </submittedName>
</protein>
<keyword evidence="3" id="KW-1185">Reference proteome</keyword>
<dbReference type="InterPro" id="IPR017099">
    <property type="entry name" value="UCP037053"/>
</dbReference>
<accession>A0A1V6N3Z6</accession>
<proteinExistence type="predicted"/>
<dbReference type="InterPro" id="IPR019209">
    <property type="entry name" value="DUF2098"/>
</dbReference>
<evidence type="ECO:0000313" key="3">
    <source>
        <dbReference type="Proteomes" id="UP000191661"/>
    </source>
</evidence>
<reference evidence="2 3" key="1">
    <citation type="submission" date="2014-12" db="EMBL/GenBank/DDBJ databases">
        <title>Genome sequence of Methanobrevibacter arboriphilicus DH1, DSM1125.</title>
        <authorList>
            <person name="Poehlein A."/>
            <person name="Thauer R.K."/>
            <person name="Seedorf H."/>
            <person name="Daniel R."/>
        </authorList>
    </citation>
    <scope>NUCLEOTIDE SEQUENCE [LARGE SCALE GENOMIC DNA]</scope>
    <source>
        <strain evidence="2 3">DH1</strain>
    </source>
</reference>
<feature type="region of interest" description="Disordered" evidence="1">
    <location>
        <begin position="80"/>
        <end position="99"/>
    </location>
</feature>
<evidence type="ECO:0000313" key="2">
    <source>
        <dbReference type="EMBL" id="OQD59317.1"/>
    </source>
</evidence>